<evidence type="ECO:0000313" key="2">
    <source>
        <dbReference type="EMBL" id="MCG2670993.1"/>
    </source>
</evidence>
<accession>A0A9X1RB05</accession>
<dbReference type="Proteomes" id="UP001139012">
    <property type="component" value="Unassembled WGS sequence"/>
</dbReference>
<comment type="caution">
    <text evidence="1">The sequence shown here is derived from an EMBL/GenBank/DDBJ whole genome shotgun (WGS) entry which is preliminary data.</text>
</comment>
<dbReference type="Proteomes" id="UP001139054">
    <property type="component" value="Unassembled WGS sequence"/>
</dbReference>
<evidence type="ECO:0000313" key="1">
    <source>
        <dbReference type="EMBL" id="MCG2629479.1"/>
    </source>
</evidence>
<sequence>MVIGSEASREANSFVIIRTEMTAAAKDRYDDLIATGGIPMARWGLKRSAGP</sequence>
<keyword evidence="3" id="KW-1185">Reference proteome</keyword>
<evidence type="ECO:0000313" key="3">
    <source>
        <dbReference type="Proteomes" id="UP001139012"/>
    </source>
</evidence>
<dbReference type="EMBL" id="JAKLTY010000014">
    <property type="protein sequence ID" value="MCG2629479.1"/>
    <property type="molecule type" value="Genomic_DNA"/>
</dbReference>
<evidence type="ECO:0000313" key="4">
    <source>
        <dbReference type="Proteomes" id="UP001139054"/>
    </source>
</evidence>
<reference evidence="1" key="1">
    <citation type="submission" date="2022-01" db="EMBL/GenBank/DDBJ databases">
        <title>Genome sequnece data of strain Bradyrhizobium sp. nov.</title>
        <authorList>
            <person name="Zhang J."/>
        </authorList>
    </citation>
    <scope>NUCLEOTIDE SEQUENCE</scope>
    <source>
        <strain evidence="2">WYCCWR 12774</strain>
        <strain evidence="1">WYCCWR 13023</strain>
    </source>
</reference>
<dbReference type="AlphaFoldDB" id="A0A9X1RB05"/>
<gene>
    <name evidence="2" type="ORF">L6637_28980</name>
    <name evidence="1" type="ORF">L6654_22925</name>
</gene>
<organism evidence="1 4">
    <name type="scientific">Bradyrhizobium zhengyangense</name>
    <dbReference type="NCBI Taxonomy" id="2911009"/>
    <lineage>
        <taxon>Bacteria</taxon>
        <taxon>Pseudomonadati</taxon>
        <taxon>Pseudomonadota</taxon>
        <taxon>Alphaproteobacteria</taxon>
        <taxon>Hyphomicrobiales</taxon>
        <taxon>Nitrobacteraceae</taxon>
        <taxon>Bradyrhizobium</taxon>
    </lineage>
</organism>
<dbReference type="RefSeq" id="WP_164934241.1">
    <property type="nucleotide sequence ID" value="NZ_JAKLTY010000014.1"/>
</dbReference>
<proteinExistence type="predicted"/>
<name>A0A9X1RB05_9BRAD</name>
<dbReference type="EMBL" id="JAKLUA010000011">
    <property type="protein sequence ID" value="MCG2670993.1"/>
    <property type="molecule type" value="Genomic_DNA"/>
</dbReference>
<protein>
    <submittedName>
        <fullName evidence="1">Uncharacterized protein</fullName>
    </submittedName>
</protein>